<proteinExistence type="predicted"/>
<dbReference type="EMBL" id="JAUIQD010000005">
    <property type="protein sequence ID" value="KAK3349653.1"/>
    <property type="molecule type" value="Genomic_DNA"/>
</dbReference>
<reference evidence="1" key="1">
    <citation type="journal article" date="2023" name="Mol. Phylogenet. Evol.">
        <title>Genome-scale phylogeny and comparative genomics of the fungal order Sordariales.</title>
        <authorList>
            <person name="Hensen N."/>
            <person name="Bonometti L."/>
            <person name="Westerberg I."/>
            <person name="Brannstrom I.O."/>
            <person name="Guillou S."/>
            <person name="Cros-Aarteil S."/>
            <person name="Calhoun S."/>
            <person name="Haridas S."/>
            <person name="Kuo A."/>
            <person name="Mondo S."/>
            <person name="Pangilinan J."/>
            <person name="Riley R."/>
            <person name="LaButti K."/>
            <person name="Andreopoulos B."/>
            <person name="Lipzen A."/>
            <person name="Chen C."/>
            <person name="Yan M."/>
            <person name="Daum C."/>
            <person name="Ng V."/>
            <person name="Clum A."/>
            <person name="Steindorff A."/>
            <person name="Ohm R.A."/>
            <person name="Martin F."/>
            <person name="Silar P."/>
            <person name="Natvig D.O."/>
            <person name="Lalanne C."/>
            <person name="Gautier V."/>
            <person name="Ament-Velasquez S.L."/>
            <person name="Kruys A."/>
            <person name="Hutchinson M.I."/>
            <person name="Powell A.J."/>
            <person name="Barry K."/>
            <person name="Miller A.N."/>
            <person name="Grigoriev I.V."/>
            <person name="Debuchy R."/>
            <person name="Gladieux P."/>
            <person name="Hiltunen Thoren M."/>
            <person name="Johannesson H."/>
        </authorList>
    </citation>
    <scope>NUCLEOTIDE SEQUENCE</scope>
    <source>
        <strain evidence="1">CBS 955.72</strain>
    </source>
</reference>
<comment type="caution">
    <text evidence="1">The sequence shown here is derived from an EMBL/GenBank/DDBJ whole genome shotgun (WGS) entry which is preliminary data.</text>
</comment>
<protein>
    <submittedName>
        <fullName evidence="1">Spherulation-specific family 4</fullName>
    </submittedName>
</protein>
<gene>
    <name evidence="1" type="ORF">B0T25DRAFT_570272</name>
</gene>
<evidence type="ECO:0000313" key="1">
    <source>
        <dbReference type="EMBL" id="KAK3349653.1"/>
    </source>
</evidence>
<dbReference type="AlphaFoldDB" id="A0AAJ0HF20"/>
<reference evidence="1" key="2">
    <citation type="submission" date="2023-06" db="EMBL/GenBank/DDBJ databases">
        <authorList>
            <consortium name="Lawrence Berkeley National Laboratory"/>
            <person name="Haridas S."/>
            <person name="Hensen N."/>
            <person name="Bonometti L."/>
            <person name="Westerberg I."/>
            <person name="Brannstrom I.O."/>
            <person name="Guillou S."/>
            <person name="Cros-Aarteil S."/>
            <person name="Calhoun S."/>
            <person name="Kuo A."/>
            <person name="Mondo S."/>
            <person name="Pangilinan J."/>
            <person name="Riley R."/>
            <person name="Labutti K."/>
            <person name="Andreopoulos B."/>
            <person name="Lipzen A."/>
            <person name="Chen C."/>
            <person name="Yanf M."/>
            <person name="Daum C."/>
            <person name="Ng V."/>
            <person name="Clum A."/>
            <person name="Steindorff A."/>
            <person name="Ohm R."/>
            <person name="Martin F."/>
            <person name="Silar P."/>
            <person name="Natvig D."/>
            <person name="Lalanne C."/>
            <person name="Gautier V."/>
            <person name="Ament-Velasquez S.L."/>
            <person name="Kruys A."/>
            <person name="Hutchinson M.I."/>
            <person name="Powell A.J."/>
            <person name="Barry K."/>
            <person name="Miller A.N."/>
            <person name="Grigoriev I.V."/>
            <person name="Debuchy R."/>
            <person name="Gladieux P."/>
            <person name="Thoren M.H."/>
            <person name="Johannesson H."/>
        </authorList>
    </citation>
    <scope>NUCLEOTIDE SEQUENCE</scope>
    <source>
        <strain evidence="1">CBS 955.72</strain>
    </source>
</reference>
<sequence>MDLGDASNSSALTMLEWPFILVPLYIYPTSTSWSSLFSAARSHPGLQFIAVVNPNNGPGSAPSPDINYTAALRELSTLSNIRILGYIFCSYGERALVEMERDILVYYGWTARRGCGSGLPVDRDQTTTQTIRMDGVFFDEAPSASEHVNYMAHISKAARKTLQNAESTIIIYNPGIFVDQAFYESADYVAVFENRAAAWDSPYVCANLAMLPESLRGRSVAISHSAGCVNEQLQFARDVVTTAGFAGHFATAASGQRKANFEGAVDDENVCAWLWDEDLTETEKEAEEKAAEKRCG</sequence>
<dbReference type="Proteomes" id="UP001275084">
    <property type="component" value="Unassembled WGS sequence"/>
</dbReference>
<keyword evidence="2" id="KW-1185">Reference proteome</keyword>
<organism evidence="1 2">
    <name type="scientific">Lasiosphaeria hispida</name>
    <dbReference type="NCBI Taxonomy" id="260671"/>
    <lineage>
        <taxon>Eukaryota</taxon>
        <taxon>Fungi</taxon>
        <taxon>Dikarya</taxon>
        <taxon>Ascomycota</taxon>
        <taxon>Pezizomycotina</taxon>
        <taxon>Sordariomycetes</taxon>
        <taxon>Sordariomycetidae</taxon>
        <taxon>Sordariales</taxon>
        <taxon>Lasiosphaeriaceae</taxon>
        <taxon>Lasiosphaeria</taxon>
    </lineage>
</organism>
<evidence type="ECO:0000313" key="2">
    <source>
        <dbReference type="Proteomes" id="UP001275084"/>
    </source>
</evidence>
<accession>A0AAJ0HF20</accession>
<dbReference type="InterPro" id="IPR021986">
    <property type="entry name" value="Spherulin4"/>
</dbReference>
<dbReference type="Pfam" id="PF12138">
    <property type="entry name" value="Spherulin4"/>
    <property type="match status" value="1"/>
</dbReference>
<dbReference type="PANTHER" id="PTHR35040:SF9">
    <property type="entry name" value="4-LIKE CELL SURFACE PROTEIN, PUTATIVE (AFU_ORTHOLOGUE AFUA_4G14080)-RELATED"/>
    <property type="match status" value="1"/>
</dbReference>
<name>A0AAJ0HF20_9PEZI</name>
<dbReference type="PANTHER" id="PTHR35040">
    <property type="match status" value="1"/>
</dbReference>